<dbReference type="SUPFAM" id="SSF53300">
    <property type="entry name" value="vWA-like"/>
    <property type="match status" value="1"/>
</dbReference>
<dbReference type="PANTHER" id="PTHR10579">
    <property type="entry name" value="CALCIUM-ACTIVATED CHLORIDE CHANNEL REGULATOR"/>
    <property type="match status" value="1"/>
</dbReference>
<evidence type="ECO:0000256" key="2">
    <source>
        <dbReference type="SAM" id="SignalP"/>
    </source>
</evidence>
<dbReference type="InterPro" id="IPR051266">
    <property type="entry name" value="CLCR"/>
</dbReference>
<gene>
    <name evidence="4" type="ORF">SAMN05192570_1845</name>
</gene>
<dbReference type="InterPro" id="IPR022156">
    <property type="entry name" value="Uncharacterised_YfbK_N"/>
</dbReference>
<evidence type="ECO:0000313" key="4">
    <source>
        <dbReference type="EMBL" id="SFS52060.1"/>
    </source>
</evidence>
<accession>A0A1I6QIB7</accession>
<sequence length="609" mass="65318">MTHDRGRSATAALLCLALAAPATVQPAAAAPASAAQDGDATPAACRAYGFVLPEERSAPPRPVPPSVTRPILPTKKEDRLAPATPPTPPPPPPMPPPPPPPPPVMAAPEAIGVTGSRIPSLSNSTVPAPARIDTERYPDATPNPVRRVAEEPVSTFSIDVDTASYSNVRRFIDEGRAPPVDAVRVEELINYFDYGYARPRSADEPFAIHTTVAAAPWAPGRQVVHVGLQGYELPEGERRPLNLTFLVDVSGSMNSPDKLALAQRSMNLIIDRLRPQDTVAVTYYAEGAGTTLAPTPGDQKLKIRCAVASLYASGGTAGATGMTNAYDQAQASFARDRVNRILMFTDGDFNVGVTDDMRLEDYVAAKRETGIYLSVYGFGRGNYQDARMQTIAQAGNGTAAYVDDLNEARRLFGPMFDRGAFPIADDVKIQVEFNPARVAEYRLIGYETRLLDEADFANDRVDAGEVGSGASVTALYEITPVGGPSQIPERRYDQNRIGVGGGDPAGEIGFVQVRYKRPGEDSSRLIQQVVANRASGPVSAQPPESTRWALAVAAFGQKLRADPWMPADYGWSEILEQAQGARGEDPYGERAEFVQLVRAASELPAQARP</sequence>
<dbReference type="OrthoDB" id="9805121at2"/>
<dbReference type="SMART" id="SM00327">
    <property type="entry name" value="VWA"/>
    <property type="match status" value="1"/>
</dbReference>
<dbReference type="EMBL" id="FOZV01000003">
    <property type="protein sequence ID" value="SFS52060.1"/>
    <property type="molecule type" value="Genomic_DNA"/>
</dbReference>
<dbReference type="Pfam" id="PF12450">
    <property type="entry name" value="vWF_A"/>
    <property type="match status" value="1"/>
</dbReference>
<organism evidence="4 5">
    <name type="scientific">Brevundimonas viscosa</name>
    <dbReference type="NCBI Taxonomy" id="871741"/>
    <lineage>
        <taxon>Bacteria</taxon>
        <taxon>Pseudomonadati</taxon>
        <taxon>Pseudomonadota</taxon>
        <taxon>Alphaproteobacteria</taxon>
        <taxon>Caulobacterales</taxon>
        <taxon>Caulobacteraceae</taxon>
        <taxon>Brevundimonas</taxon>
    </lineage>
</organism>
<evidence type="ECO:0000256" key="1">
    <source>
        <dbReference type="SAM" id="MobiDB-lite"/>
    </source>
</evidence>
<dbReference type="AlphaFoldDB" id="A0A1I6QIB7"/>
<dbReference type="Proteomes" id="UP000198788">
    <property type="component" value="Unassembled WGS sequence"/>
</dbReference>
<feature type="region of interest" description="Disordered" evidence="1">
    <location>
        <begin position="55"/>
        <end position="106"/>
    </location>
</feature>
<dbReference type="PROSITE" id="PS50234">
    <property type="entry name" value="VWFA"/>
    <property type="match status" value="1"/>
</dbReference>
<feature type="chain" id="PRO_5011791344" evidence="2">
    <location>
        <begin position="30"/>
        <end position="609"/>
    </location>
</feature>
<name>A0A1I6QIB7_9CAUL</name>
<feature type="domain" description="VWFA" evidence="3">
    <location>
        <begin position="242"/>
        <end position="415"/>
    </location>
</feature>
<protein>
    <submittedName>
        <fullName evidence="4">Ca-activated chloride channel family protein</fullName>
    </submittedName>
</protein>
<dbReference type="Gene3D" id="3.40.50.410">
    <property type="entry name" value="von Willebrand factor, type A domain"/>
    <property type="match status" value="1"/>
</dbReference>
<dbReference type="RefSeq" id="WP_092309301.1">
    <property type="nucleotide sequence ID" value="NZ_FOZV01000003.1"/>
</dbReference>
<dbReference type="InterPro" id="IPR002035">
    <property type="entry name" value="VWF_A"/>
</dbReference>
<dbReference type="InterPro" id="IPR036465">
    <property type="entry name" value="vWFA_dom_sf"/>
</dbReference>
<reference evidence="5" key="1">
    <citation type="submission" date="2016-10" db="EMBL/GenBank/DDBJ databases">
        <authorList>
            <person name="Varghese N."/>
            <person name="Submissions S."/>
        </authorList>
    </citation>
    <scope>NUCLEOTIDE SEQUENCE [LARGE SCALE GENOMIC DNA]</scope>
    <source>
        <strain evidence="5">CGMCC 1.10683</strain>
    </source>
</reference>
<dbReference type="STRING" id="871741.SAMN05192570_1845"/>
<evidence type="ECO:0000259" key="3">
    <source>
        <dbReference type="PROSITE" id="PS50234"/>
    </source>
</evidence>
<proteinExistence type="predicted"/>
<dbReference type="CDD" id="cd01465">
    <property type="entry name" value="vWA_subgroup"/>
    <property type="match status" value="1"/>
</dbReference>
<feature type="signal peptide" evidence="2">
    <location>
        <begin position="1"/>
        <end position="29"/>
    </location>
</feature>
<evidence type="ECO:0000313" key="5">
    <source>
        <dbReference type="Proteomes" id="UP000198788"/>
    </source>
</evidence>
<dbReference type="Pfam" id="PF00092">
    <property type="entry name" value="VWA"/>
    <property type="match status" value="1"/>
</dbReference>
<dbReference type="InterPro" id="IPR021908">
    <property type="entry name" value="YfbK_C"/>
</dbReference>
<dbReference type="PANTHER" id="PTHR10579:SF43">
    <property type="entry name" value="ZINC FINGER (C3HC4-TYPE RING FINGER) FAMILY PROTEIN"/>
    <property type="match status" value="1"/>
</dbReference>
<feature type="compositionally biased region" description="Pro residues" evidence="1">
    <location>
        <begin position="83"/>
        <end position="105"/>
    </location>
</feature>
<dbReference type="Pfam" id="PF12034">
    <property type="entry name" value="YfbK_C"/>
    <property type="match status" value="1"/>
</dbReference>
<keyword evidence="2" id="KW-0732">Signal</keyword>
<keyword evidence="5" id="KW-1185">Reference proteome</keyword>